<keyword evidence="2" id="KW-1185">Reference proteome</keyword>
<proteinExistence type="predicted"/>
<protein>
    <submittedName>
        <fullName evidence="1">Uncharacterized protein</fullName>
    </submittedName>
</protein>
<name>A0AAD5MRK5_PARTN</name>
<comment type="caution">
    <text evidence="1">The sequence shown here is derived from an EMBL/GenBank/DDBJ whole genome shotgun (WGS) entry which is preliminary data.</text>
</comment>
<evidence type="ECO:0000313" key="2">
    <source>
        <dbReference type="Proteomes" id="UP001196413"/>
    </source>
</evidence>
<evidence type="ECO:0000313" key="1">
    <source>
        <dbReference type="EMBL" id="KAJ1349124.1"/>
    </source>
</evidence>
<sequence length="181" mass="20570">MAKIRQNKFSQATTDDEAPDVFHSVDEIIARRKLVDETATESLNLPYYMAVRLTRQKKKPKRSTPSYASPVGSLEEDHVFGNKLKREFWYAVPRSKADNIYHFLLQWSPDKYGQDTTPSDLGECSVESANKDSSRDNRGFIVLDSTVDEGLSGHFAPLSSILVVSIASKVHFFHMTRERNN</sequence>
<reference evidence="1" key="1">
    <citation type="submission" date="2021-06" db="EMBL/GenBank/DDBJ databases">
        <title>Parelaphostrongylus tenuis whole genome reference sequence.</title>
        <authorList>
            <person name="Garwood T.J."/>
            <person name="Larsen P.A."/>
            <person name="Fountain-Jones N.M."/>
            <person name="Garbe J.R."/>
            <person name="Macchietto M.G."/>
            <person name="Kania S.A."/>
            <person name="Gerhold R.W."/>
            <person name="Richards J.E."/>
            <person name="Wolf T.M."/>
        </authorList>
    </citation>
    <scope>NUCLEOTIDE SEQUENCE</scope>
    <source>
        <strain evidence="1">MNPRO001-30</strain>
        <tissue evidence="1">Meninges</tissue>
    </source>
</reference>
<dbReference type="AlphaFoldDB" id="A0AAD5MRK5"/>
<accession>A0AAD5MRK5</accession>
<organism evidence="1 2">
    <name type="scientific">Parelaphostrongylus tenuis</name>
    <name type="common">Meningeal worm</name>
    <dbReference type="NCBI Taxonomy" id="148309"/>
    <lineage>
        <taxon>Eukaryota</taxon>
        <taxon>Metazoa</taxon>
        <taxon>Ecdysozoa</taxon>
        <taxon>Nematoda</taxon>
        <taxon>Chromadorea</taxon>
        <taxon>Rhabditida</taxon>
        <taxon>Rhabditina</taxon>
        <taxon>Rhabditomorpha</taxon>
        <taxon>Strongyloidea</taxon>
        <taxon>Metastrongylidae</taxon>
        <taxon>Parelaphostrongylus</taxon>
    </lineage>
</organism>
<dbReference type="EMBL" id="JAHQIW010000608">
    <property type="protein sequence ID" value="KAJ1349124.1"/>
    <property type="molecule type" value="Genomic_DNA"/>
</dbReference>
<dbReference type="Proteomes" id="UP001196413">
    <property type="component" value="Unassembled WGS sequence"/>
</dbReference>
<gene>
    <name evidence="1" type="ORF">KIN20_004575</name>
</gene>